<accession>A0A0U5JG61</accession>
<gene>
    <name evidence="1" type="ORF">PNK_p0131</name>
</gene>
<dbReference type="Proteomes" id="UP000069902">
    <property type="component" value="Plasmid pPNK"/>
</dbReference>
<name>A0A0U5JG61_9BACT</name>
<evidence type="ECO:0000313" key="1">
    <source>
        <dbReference type="EMBL" id="CUI18183.1"/>
    </source>
</evidence>
<dbReference type="PATRIC" id="fig|389348.3.peg.2902"/>
<organism evidence="1 2">
    <name type="scientific">Candidatus Protochlamydia naegleriophila</name>
    <dbReference type="NCBI Taxonomy" id="389348"/>
    <lineage>
        <taxon>Bacteria</taxon>
        <taxon>Pseudomonadati</taxon>
        <taxon>Chlamydiota</taxon>
        <taxon>Chlamydiia</taxon>
        <taxon>Parachlamydiales</taxon>
        <taxon>Parachlamydiaceae</taxon>
        <taxon>Candidatus Protochlamydia</taxon>
    </lineage>
</organism>
<reference evidence="2" key="1">
    <citation type="submission" date="2015-09" db="EMBL/GenBank/DDBJ databases">
        <authorList>
            <person name="Bertelli C."/>
        </authorList>
    </citation>
    <scope>NUCLEOTIDE SEQUENCE [LARGE SCALE GENOMIC DNA]</scope>
    <source>
        <strain evidence="2">KNic</strain>
        <plasmid evidence="2">pPNK</plasmid>
    </source>
</reference>
<proteinExistence type="predicted"/>
<sequence length="82" mass="8963">MKSLSSNTAVHFNSLTLDPKKEKYVLKVFMVVTKSENSKTCAAWIDAQEVTIIIDPIPVKEMTLTGNAVYSSGKATVLISET</sequence>
<evidence type="ECO:0000313" key="2">
    <source>
        <dbReference type="Proteomes" id="UP000069902"/>
    </source>
</evidence>
<dbReference type="KEGG" id="pnl:PNK_p0131"/>
<dbReference type="InParanoid" id="A0A0U5JG61"/>
<keyword evidence="2" id="KW-1185">Reference proteome</keyword>
<dbReference type="AlphaFoldDB" id="A0A0U5JG61"/>
<dbReference type="RefSeq" id="WP_158021838.1">
    <property type="nucleotide sequence ID" value="NZ_LN879503.1"/>
</dbReference>
<dbReference type="EMBL" id="LN879503">
    <property type="protein sequence ID" value="CUI18183.1"/>
    <property type="molecule type" value="Genomic_DNA"/>
</dbReference>
<protein>
    <submittedName>
        <fullName evidence="1">Uncharacterized protein</fullName>
    </submittedName>
</protein>
<geneLocation type="plasmid" evidence="2">
    <name>pPNK</name>
</geneLocation>